<dbReference type="GO" id="GO:0003964">
    <property type="term" value="F:RNA-directed DNA polymerase activity"/>
    <property type="evidence" value="ECO:0007669"/>
    <property type="project" value="UniProtKB-KW"/>
</dbReference>
<keyword evidence="1" id="KW-0472">Membrane</keyword>
<reference evidence="3" key="1">
    <citation type="journal article" date="2019" name="Plant Biotechnol. J.">
        <title>Genome sequencing of the Australian wild diploid species Gossypium australe highlights disease resistance and delayed gland morphogenesis.</title>
        <authorList>
            <person name="Cai Y."/>
            <person name="Cai X."/>
            <person name="Wang Q."/>
            <person name="Wang P."/>
            <person name="Zhang Y."/>
            <person name="Cai C."/>
            <person name="Xu Y."/>
            <person name="Wang K."/>
            <person name="Zhou Z."/>
            <person name="Wang C."/>
            <person name="Geng S."/>
            <person name="Li B."/>
            <person name="Dong Q."/>
            <person name="Hou Y."/>
            <person name="Wang H."/>
            <person name="Ai P."/>
            <person name="Liu Z."/>
            <person name="Yi F."/>
            <person name="Sun M."/>
            <person name="An G."/>
            <person name="Cheng J."/>
            <person name="Zhang Y."/>
            <person name="Shi Q."/>
            <person name="Xie Y."/>
            <person name="Shi X."/>
            <person name="Chang Y."/>
            <person name="Huang F."/>
            <person name="Chen Y."/>
            <person name="Hong S."/>
            <person name="Mi L."/>
            <person name="Sun Q."/>
            <person name="Zhang L."/>
            <person name="Zhou B."/>
            <person name="Peng R."/>
            <person name="Zhang X."/>
            <person name="Liu F."/>
        </authorList>
    </citation>
    <scope>NUCLEOTIDE SEQUENCE [LARGE SCALE GENOMIC DNA]</scope>
    <source>
        <strain evidence="3">cv. PA1801</strain>
    </source>
</reference>
<keyword evidence="3" id="KW-1185">Reference proteome</keyword>
<comment type="caution">
    <text evidence="2">The sequence shown here is derived from an EMBL/GenBank/DDBJ whole genome shotgun (WGS) entry which is preliminary data.</text>
</comment>
<keyword evidence="2" id="KW-0808">Transferase</keyword>
<name>A0A5B6UU15_9ROSI</name>
<dbReference type="Proteomes" id="UP000325315">
    <property type="component" value="Unassembled WGS sequence"/>
</dbReference>
<keyword evidence="1" id="KW-1133">Transmembrane helix</keyword>
<gene>
    <name evidence="2" type="ORF">EPI10_027388</name>
</gene>
<sequence>MVAFEIVHHMKNKGRGKIGEVALKINISKAYDSVNWEFLRFMLKKFRFDWRWIDWIMLCVTTYGILFLLMVMNLGQFYLIESDSLSLYLFILCAEGLSFLFSQVEVSWVFHSYSLQTIVFSSSELERVNVGWRVTSLLLMRQPRGRVLIFRSMGPVRFENYHG</sequence>
<proteinExistence type="predicted"/>
<evidence type="ECO:0000313" key="2">
    <source>
        <dbReference type="EMBL" id="KAA3460758.1"/>
    </source>
</evidence>
<feature type="transmembrane region" description="Helical" evidence="1">
    <location>
        <begin position="87"/>
        <end position="110"/>
    </location>
</feature>
<dbReference type="AlphaFoldDB" id="A0A5B6UU15"/>
<evidence type="ECO:0000256" key="1">
    <source>
        <dbReference type="SAM" id="Phobius"/>
    </source>
</evidence>
<organism evidence="2 3">
    <name type="scientific">Gossypium australe</name>
    <dbReference type="NCBI Taxonomy" id="47621"/>
    <lineage>
        <taxon>Eukaryota</taxon>
        <taxon>Viridiplantae</taxon>
        <taxon>Streptophyta</taxon>
        <taxon>Embryophyta</taxon>
        <taxon>Tracheophyta</taxon>
        <taxon>Spermatophyta</taxon>
        <taxon>Magnoliopsida</taxon>
        <taxon>eudicotyledons</taxon>
        <taxon>Gunneridae</taxon>
        <taxon>Pentapetalae</taxon>
        <taxon>rosids</taxon>
        <taxon>malvids</taxon>
        <taxon>Malvales</taxon>
        <taxon>Malvaceae</taxon>
        <taxon>Malvoideae</taxon>
        <taxon>Gossypium</taxon>
    </lineage>
</organism>
<dbReference type="EMBL" id="SMMG02000009">
    <property type="protein sequence ID" value="KAA3460758.1"/>
    <property type="molecule type" value="Genomic_DNA"/>
</dbReference>
<keyword evidence="2" id="KW-0548">Nucleotidyltransferase</keyword>
<keyword evidence="2" id="KW-0695">RNA-directed DNA polymerase</keyword>
<feature type="transmembrane region" description="Helical" evidence="1">
    <location>
        <begin position="52"/>
        <end position="75"/>
    </location>
</feature>
<evidence type="ECO:0000313" key="3">
    <source>
        <dbReference type="Proteomes" id="UP000325315"/>
    </source>
</evidence>
<dbReference type="OrthoDB" id="10537213at2759"/>
<accession>A0A5B6UU15</accession>
<protein>
    <submittedName>
        <fullName evidence="2">RNA-directed DNA polymerase</fullName>
    </submittedName>
</protein>
<keyword evidence="1" id="KW-0812">Transmembrane</keyword>